<organism evidence="4 5">
    <name type="scientific">Erythrobacter longus</name>
    <dbReference type="NCBI Taxonomy" id="1044"/>
    <lineage>
        <taxon>Bacteria</taxon>
        <taxon>Pseudomonadati</taxon>
        <taxon>Pseudomonadota</taxon>
        <taxon>Alphaproteobacteria</taxon>
        <taxon>Sphingomonadales</taxon>
        <taxon>Erythrobacteraceae</taxon>
        <taxon>Erythrobacter/Porphyrobacter group</taxon>
        <taxon>Erythrobacter</taxon>
    </lineage>
</organism>
<dbReference type="Proteomes" id="UP000027647">
    <property type="component" value="Unassembled WGS sequence"/>
</dbReference>
<dbReference type="InterPro" id="IPR007492">
    <property type="entry name" value="LytTR_DNA-bd_dom"/>
</dbReference>
<evidence type="ECO:0000313" key="4">
    <source>
        <dbReference type="EMBL" id="KEO88516.1"/>
    </source>
</evidence>
<dbReference type="SMART" id="SM00850">
    <property type="entry name" value="LytTR"/>
    <property type="match status" value="1"/>
</dbReference>
<feature type="domain" description="HTH LytTR-type" evidence="3">
    <location>
        <begin position="209"/>
        <end position="298"/>
    </location>
</feature>
<dbReference type="PROSITE" id="PS50930">
    <property type="entry name" value="HTH_LYTTR"/>
    <property type="match status" value="1"/>
</dbReference>
<keyword evidence="5" id="KW-1185">Reference proteome</keyword>
<gene>
    <name evidence="4" type="ORF">EH31_16275</name>
</gene>
<sequence length="298" mass="32233">MGRQFASAMTETSGEMAITPPMGNRAKFLRGLFTDLAIMTAIGLFLGVLGPFGTIDMPLGVRLVSWLAFSYLGYICYRPMETLVAWGERTLHLPRIGLWIAAAAVSSVPMTIAVLSIGNLRSPLYWPGLDVALTSYFYVFVVGAAVTLLFNVLGLRKAVEPDPVPANPAPHPLAQPLAEGANAAPPAVPADEPAQSNPLLDALLPALGSDVIALQMEDHYVRVHTSLGSELVLMRLRDAMVHICDIEGRQVHRSWWVARLAVEDVRRDGRNVRLVLPGGLEAPVARAQVSELKDAGWI</sequence>
<feature type="transmembrane region" description="Helical" evidence="2">
    <location>
        <begin position="32"/>
        <end position="53"/>
    </location>
</feature>
<keyword evidence="2" id="KW-0812">Transmembrane</keyword>
<reference evidence="4 5" key="1">
    <citation type="submission" date="2014-04" db="EMBL/GenBank/DDBJ databases">
        <title>A comprehensive comparison of genomes of Erythrobacter spp. strains.</title>
        <authorList>
            <person name="Zheng Q."/>
        </authorList>
    </citation>
    <scope>NUCLEOTIDE SEQUENCE [LARGE SCALE GENOMIC DNA]</scope>
    <source>
        <strain evidence="4 5">DSM 6997</strain>
    </source>
</reference>
<name>A0A074M224_ERYLO</name>
<dbReference type="Pfam" id="PF04397">
    <property type="entry name" value="LytTR"/>
    <property type="match status" value="1"/>
</dbReference>
<protein>
    <recommendedName>
        <fullName evidence="3">HTH LytTR-type domain-containing protein</fullName>
    </recommendedName>
</protein>
<proteinExistence type="predicted"/>
<keyword evidence="2" id="KW-1133">Transmembrane helix</keyword>
<evidence type="ECO:0000256" key="1">
    <source>
        <dbReference type="SAM" id="MobiDB-lite"/>
    </source>
</evidence>
<feature type="transmembrane region" description="Helical" evidence="2">
    <location>
        <begin position="137"/>
        <end position="155"/>
    </location>
</feature>
<dbReference type="EMBL" id="JMIW01000009">
    <property type="protein sequence ID" value="KEO88516.1"/>
    <property type="molecule type" value="Genomic_DNA"/>
</dbReference>
<feature type="transmembrane region" description="Helical" evidence="2">
    <location>
        <begin position="98"/>
        <end position="117"/>
    </location>
</feature>
<comment type="caution">
    <text evidence="4">The sequence shown here is derived from an EMBL/GenBank/DDBJ whole genome shotgun (WGS) entry which is preliminary data.</text>
</comment>
<feature type="region of interest" description="Disordered" evidence="1">
    <location>
        <begin position="166"/>
        <end position="193"/>
    </location>
</feature>
<evidence type="ECO:0000313" key="5">
    <source>
        <dbReference type="Proteomes" id="UP000027647"/>
    </source>
</evidence>
<evidence type="ECO:0000259" key="3">
    <source>
        <dbReference type="PROSITE" id="PS50930"/>
    </source>
</evidence>
<dbReference type="AlphaFoldDB" id="A0A074M224"/>
<accession>A0A074M224</accession>
<evidence type="ECO:0000256" key="2">
    <source>
        <dbReference type="SAM" id="Phobius"/>
    </source>
</evidence>
<keyword evidence="2" id="KW-0472">Membrane</keyword>
<dbReference type="STRING" id="1044.EH31_16275"/>
<feature type="compositionally biased region" description="Low complexity" evidence="1">
    <location>
        <begin position="174"/>
        <end position="193"/>
    </location>
</feature>
<dbReference type="eggNOG" id="COG3279">
    <property type="taxonomic scope" value="Bacteria"/>
</dbReference>
<dbReference type="GO" id="GO:0003677">
    <property type="term" value="F:DNA binding"/>
    <property type="evidence" value="ECO:0007669"/>
    <property type="project" value="InterPro"/>
</dbReference>
<feature type="transmembrane region" description="Helical" evidence="2">
    <location>
        <begin position="59"/>
        <end position="77"/>
    </location>
</feature>